<dbReference type="EMBL" id="JBHTOI010000004">
    <property type="protein sequence ID" value="MFD1417443.1"/>
    <property type="molecule type" value="Genomic_DNA"/>
</dbReference>
<name>A0ABW4BS36_9LACO</name>
<feature type="transmembrane region" description="Helical" evidence="6">
    <location>
        <begin position="368"/>
        <end position="388"/>
    </location>
</feature>
<feature type="transmembrane region" description="Helical" evidence="6">
    <location>
        <begin position="341"/>
        <end position="362"/>
    </location>
</feature>
<feature type="transmembrane region" description="Helical" evidence="6">
    <location>
        <begin position="253"/>
        <end position="272"/>
    </location>
</feature>
<gene>
    <name evidence="8" type="ORF">ACFQ42_01550</name>
</gene>
<feature type="transmembrane region" description="Helical" evidence="6">
    <location>
        <begin position="79"/>
        <end position="97"/>
    </location>
</feature>
<protein>
    <submittedName>
        <fullName evidence="8">MFS transporter</fullName>
    </submittedName>
</protein>
<comment type="caution">
    <text evidence="8">The sequence shown here is derived from an EMBL/GenBank/DDBJ whole genome shotgun (WGS) entry which is preliminary data.</text>
</comment>
<keyword evidence="3 6" id="KW-0812">Transmembrane</keyword>
<evidence type="ECO:0000256" key="3">
    <source>
        <dbReference type="ARBA" id="ARBA00022692"/>
    </source>
</evidence>
<dbReference type="PROSITE" id="PS50850">
    <property type="entry name" value="MFS"/>
    <property type="match status" value="1"/>
</dbReference>
<dbReference type="Proteomes" id="UP001597251">
    <property type="component" value="Unassembled WGS sequence"/>
</dbReference>
<evidence type="ECO:0000256" key="5">
    <source>
        <dbReference type="ARBA" id="ARBA00023136"/>
    </source>
</evidence>
<evidence type="ECO:0000256" key="1">
    <source>
        <dbReference type="ARBA" id="ARBA00004651"/>
    </source>
</evidence>
<evidence type="ECO:0000256" key="4">
    <source>
        <dbReference type="ARBA" id="ARBA00022989"/>
    </source>
</evidence>
<keyword evidence="9" id="KW-1185">Reference proteome</keyword>
<dbReference type="Gene3D" id="1.20.1250.20">
    <property type="entry name" value="MFS general substrate transporter like domains"/>
    <property type="match status" value="1"/>
</dbReference>
<dbReference type="SUPFAM" id="SSF103473">
    <property type="entry name" value="MFS general substrate transporter"/>
    <property type="match status" value="1"/>
</dbReference>
<feature type="transmembrane region" description="Helical" evidence="6">
    <location>
        <begin position="304"/>
        <end position="329"/>
    </location>
</feature>
<organism evidence="8 9">
    <name type="scientific">Companilactobacillus keshanensis</name>
    <dbReference type="NCBI Taxonomy" id="2486003"/>
    <lineage>
        <taxon>Bacteria</taxon>
        <taxon>Bacillati</taxon>
        <taxon>Bacillota</taxon>
        <taxon>Bacilli</taxon>
        <taxon>Lactobacillales</taxon>
        <taxon>Lactobacillaceae</taxon>
        <taxon>Companilactobacillus</taxon>
    </lineage>
</organism>
<feature type="transmembrane region" description="Helical" evidence="6">
    <location>
        <begin position="279"/>
        <end position="298"/>
    </location>
</feature>
<keyword evidence="4 6" id="KW-1133">Transmembrane helix</keyword>
<feature type="transmembrane region" description="Helical" evidence="6">
    <location>
        <begin position="51"/>
        <end position="72"/>
    </location>
</feature>
<feature type="transmembrane region" description="Helical" evidence="6">
    <location>
        <begin position="167"/>
        <end position="186"/>
    </location>
</feature>
<evidence type="ECO:0000313" key="8">
    <source>
        <dbReference type="EMBL" id="MFD1417443.1"/>
    </source>
</evidence>
<dbReference type="PANTHER" id="PTHR23523">
    <property type="match status" value="1"/>
</dbReference>
<evidence type="ECO:0000259" key="7">
    <source>
        <dbReference type="PROSITE" id="PS50850"/>
    </source>
</evidence>
<dbReference type="InterPro" id="IPR020846">
    <property type="entry name" value="MFS_dom"/>
</dbReference>
<feature type="domain" description="Major facilitator superfamily (MFS) profile" evidence="7">
    <location>
        <begin position="17"/>
        <end position="392"/>
    </location>
</feature>
<dbReference type="PANTHER" id="PTHR23523:SF2">
    <property type="entry name" value="2-NITROIMIDAZOLE TRANSPORTER"/>
    <property type="match status" value="1"/>
</dbReference>
<dbReference type="InterPro" id="IPR052524">
    <property type="entry name" value="MFS_Cyanate_Porter"/>
</dbReference>
<dbReference type="InterPro" id="IPR036259">
    <property type="entry name" value="MFS_trans_sf"/>
</dbReference>
<dbReference type="InterPro" id="IPR011701">
    <property type="entry name" value="MFS"/>
</dbReference>
<keyword evidence="2" id="KW-0813">Transport</keyword>
<reference evidence="9" key="1">
    <citation type="journal article" date="2019" name="Int. J. Syst. Evol. Microbiol.">
        <title>The Global Catalogue of Microorganisms (GCM) 10K type strain sequencing project: providing services to taxonomists for standard genome sequencing and annotation.</title>
        <authorList>
            <consortium name="The Broad Institute Genomics Platform"/>
            <consortium name="The Broad Institute Genome Sequencing Center for Infectious Disease"/>
            <person name="Wu L."/>
            <person name="Ma J."/>
        </authorList>
    </citation>
    <scope>NUCLEOTIDE SEQUENCE [LARGE SCALE GENOMIC DNA]</scope>
    <source>
        <strain evidence="9">CCM 8936</strain>
    </source>
</reference>
<feature type="transmembrane region" description="Helical" evidence="6">
    <location>
        <begin position="214"/>
        <end position="233"/>
    </location>
</feature>
<evidence type="ECO:0000256" key="6">
    <source>
        <dbReference type="SAM" id="Phobius"/>
    </source>
</evidence>
<dbReference type="Pfam" id="PF07690">
    <property type="entry name" value="MFS_1"/>
    <property type="match status" value="1"/>
</dbReference>
<feature type="transmembrane region" description="Helical" evidence="6">
    <location>
        <begin position="16"/>
        <end position="39"/>
    </location>
</feature>
<sequence>MNSSSETNTPKTSNNYFLFSMMLIAANLRLPITIMPPLLKSIERDLNIPSSMAGLLTSIPLIAFAIFSPIIVKIAKSKGNELTIFLFFILLLAGSYLRVIPTVWALFLGTALVGIGIDSGNVLVPAIIKDHMPQKIPLGTALYTLSMLLIGAIGTAFSGYLITRITLGKTLAILSTMGIIAFIFWIPNVRNNQKDTAEKEDEIPNYQSVWHQSLGWLITLYFGFQSLIYYSLLTWLPTVLADHGVTTIFSSNLLTVLQIAGLPLSFIVPMLAPKKVGMGFLTCCVVLGYFVAPLAFLVNTTSGIYLIIWAIIAGIAQGIAFNTAIFFFTNKTTNPYQTAEVSGMAQSAGYLLAAFGPVVFGIFKQSSYIMIVVAVFAALLSITGVIIYRAHLIKE</sequence>
<evidence type="ECO:0000313" key="9">
    <source>
        <dbReference type="Proteomes" id="UP001597251"/>
    </source>
</evidence>
<evidence type="ECO:0000256" key="2">
    <source>
        <dbReference type="ARBA" id="ARBA00022448"/>
    </source>
</evidence>
<keyword evidence="5 6" id="KW-0472">Membrane</keyword>
<comment type="subcellular location">
    <subcellularLocation>
        <location evidence="1">Cell membrane</location>
        <topology evidence="1">Multi-pass membrane protein</topology>
    </subcellularLocation>
</comment>
<accession>A0ABW4BS36</accession>
<feature type="transmembrane region" description="Helical" evidence="6">
    <location>
        <begin position="140"/>
        <end position="161"/>
    </location>
</feature>
<dbReference type="RefSeq" id="WP_225420929.1">
    <property type="nucleotide sequence ID" value="NZ_JBHTOI010000004.1"/>
</dbReference>
<proteinExistence type="predicted"/>